<evidence type="ECO:0000313" key="1">
    <source>
        <dbReference type="EMBL" id="KAI9916204.1"/>
    </source>
</evidence>
<dbReference type="EMBL" id="CM047581">
    <property type="protein sequence ID" value="KAI9916204.1"/>
    <property type="molecule type" value="Genomic_DNA"/>
</dbReference>
<gene>
    <name evidence="1" type="ORF">PsorP6_016979</name>
</gene>
<keyword evidence="2" id="KW-1185">Reference proteome</keyword>
<sequence length="342" mass="39349">MLKNAHANRHSLCLAQLRATNAVLGKYLERIQRALPKSEMPHLTSKLEVVDVNEEKAERTLEGKFEEILNQGTEAAERLEISKARMEKELRRCSENFLINIDIQEECARMLKELDDQAELLDQEISKELKEKEAKAARAKRRHEENSIQKKNKRKHLEDEIAVSKAQLEEITHDIRKQQEVFAMLEKDCEDKGNEESFDDHQNAEKRCRMEEERMQQEIVELQQEIVLLKEVQMATAKKNDKQSLKAQYTEETQEVLEETAHLENLVKTLSPQINSNGARLHSLLRTLAYSPGIGTLMTRLYQQLSSDSPTSSTSDMPSTPRKTVSLKSFLNVRVSDDVSLP</sequence>
<name>A0ACC0WDP4_9STRA</name>
<comment type="caution">
    <text evidence="1">The sequence shown here is derived from an EMBL/GenBank/DDBJ whole genome shotgun (WGS) entry which is preliminary data.</text>
</comment>
<proteinExistence type="predicted"/>
<accession>A0ACC0WDP4</accession>
<protein>
    <submittedName>
        <fullName evidence="1">Uncharacterized protein</fullName>
    </submittedName>
</protein>
<evidence type="ECO:0000313" key="2">
    <source>
        <dbReference type="Proteomes" id="UP001163321"/>
    </source>
</evidence>
<organism evidence="1 2">
    <name type="scientific">Peronosclerospora sorghi</name>
    <dbReference type="NCBI Taxonomy" id="230839"/>
    <lineage>
        <taxon>Eukaryota</taxon>
        <taxon>Sar</taxon>
        <taxon>Stramenopiles</taxon>
        <taxon>Oomycota</taxon>
        <taxon>Peronosporomycetes</taxon>
        <taxon>Peronosporales</taxon>
        <taxon>Peronosporaceae</taxon>
        <taxon>Peronosclerospora</taxon>
    </lineage>
</organism>
<reference evidence="1 2" key="1">
    <citation type="journal article" date="2022" name="bioRxiv">
        <title>The genome of the oomycete Peronosclerospora sorghi, a cosmopolitan pathogen of maize and sorghum, is inflated with dispersed pseudogenes.</title>
        <authorList>
            <person name="Fletcher K."/>
            <person name="Martin F."/>
            <person name="Isakeit T."/>
            <person name="Cavanaugh K."/>
            <person name="Magill C."/>
            <person name="Michelmore R."/>
        </authorList>
    </citation>
    <scope>NUCLEOTIDE SEQUENCE [LARGE SCALE GENOMIC DNA]</scope>
    <source>
        <strain evidence="1">P6</strain>
    </source>
</reference>
<dbReference type="Proteomes" id="UP001163321">
    <property type="component" value="Chromosome 2"/>
</dbReference>